<organism evidence="1">
    <name type="scientific">Anguilla anguilla</name>
    <name type="common">European freshwater eel</name>
    <name type="synonym">Muraena anguilla</name>
    <dbReference type="NCBI Taxonomy" id="7936"/>
    <lineage>
        <taxon>Eukaryota</taxon>
        <taxon>Metazoa</taxon>
        <taxon>Chordata</taxon>
        <taxon>Craniata</taxon>
        <taxon>Vertebrata</taxon>
        <taxon>Euteleostomi</taxon>
        <taxon>Actinopterygii</taxon>
        <taxon>Neopterygii</taxon>
        <taxon>Teleostei</taxon>
        <taxon>Anguilliformes</taxon>
        <taxon>Anguillidae</taxon>
        <taxon>Anguilla</taxon>
    </lineage>
</organism>
<proteinExistence type="predicted"/>
<accession>A0A0E9UR24</accession>
<protein>
    <submittedName>
        <fullName evidence="1">Uncharacterized protein</fullName>
    </submittedName>
</protein>
<reference evidence="1" key="2">
    <citation type="journal article" date="2015" name="Fish Shellfish Immunol.">
        <title>Early steps in the European eel (Anguilla anguilla)-Vibrio vulnificus interaction in the gills: Role of the RtxA13 toxin.</title>
        <authorList>
            <person name="Callol A."/>
            <person name="Pajuelo D."/>
            <person name="Ebbesson L."/>
            <person name="Teles M."/>
            <person name="MacKenzie S."/>
            <person name="Amaro C."/>
        </authorList>
    </citation>
    <scope>NUCLEOTIDE SEQUENCE</scope>
</reference>
<name>A0A0E9UR24_ANGAN</name>
<dbReference type="AlphaFoldDB" id="A0A0E9UR24"/>
<reference evidence="1" key="1">
    <citation type="submission" date="2014-11" db="EMBL/GenBank/DDBJ databases">
        <authorList>
            <person name="Amaro Gonzalez C."/>
        </authorList>
    </citation>
    <scope>NUCLEOTIDE SEQUENCE</scope>
</reference>
<evidence type="ECO:0000313" key="1">
    <source>
        <dbReference type="EMBL" id="JAH68247.1"/>
    </source>
</evidence>
<dbReference type="EMBL" id="GBXM01040330">
    <property type="protein sequence ID" value="JAH68247.1"/>
    <property type="molecule type" value="Transcribed_RNA"/>
</dbReference>
<sequence>MCCGLLTRISVAQRRGVFWRDRKC</sequence>